<dbReference type="InterPro" id="IPR036390">
    <property type="entry name" value="WH_DNA-bd_sf"/>
</dbReference>
<organism evidence="3 4">
    <name type="scientific">Arthrobacter rhombi</name>
    <dbReference type="NCBI Taxonomy" id="71253"/>
    <lineage>
        <taxon>Bacteria</taxon>
        <taxon>Bacillati</taxon>
        <taxon>Actinomycetota</taxon>
        <taxon>Actinomycetes</taxon>
        <taxon>Micrococcales</taxon>
        <taxon>Micrococcaceae</taxon>
        <taxon>Arthrobacter</taxon>
    </lineage>
</organism>
<evidence type="ECO:0000256" key="1">
    <source>
        <dbReference type="ARBA" id="ARBA00006817"/>
    </source>
</evidence>
<dbReference type="CDD" id="cd00090">
    <property type="entry name" value="HTH_ARSR"/>
    <property type="match status" value="1"/>
</dbReference>
<protein>
    <submittedName>
        <fullName evidence="3">Transcriptional regulator, ArsR family</fullName>
    </submittedName>
</protein>
<name>A0A1R4FKQ0_9MICC</name>
<dbReference type="RefSeq" id="WP_086996021.1">
    <property type="nucleotide sequence ID" value="NZ_FUHW01000020.1"/>
</dbReference>
<dbReference type="PROSITE" id="PS50987">
    <property type="entry name" value="HTH_ARSR_2"/>
    <property type="match status" value="1"/>
</dbReference>
<proteinExistence type="inferred from homology"/>
<dbReference type="Gene3D" id="3.30.530.20">
    <property type="match status" value="1"/>
</dbReference>
<dbReference type="Pfam" id="PF08327">
    <property type="entry name" value="AHSA1"/>
    <property type="match status" value="1"/>
</dbReference>
<dbReference type="AlphaFoldDB" id="A0A1R4FKQ0"/>
<dbReference type="GO" id="GO:0003700">
    <property type="term" value="F:DNA-binding transcription factor activity"/>
    <property type="evidence" value="ECO:0007669"/>
    <property type="project" value="InterPro"/>
</dbReference>
<gene>
    <name evidence="3" type="ORF">FM101_04470</name>
</gene>
<dbReference type="SUPFAM" id="SSF55961">
    <property type="entry name" value="Bet v1-like"/>
    <property type="match status" value="1"/>
</dbReference>
<dbReference type="InterPro" id="IPR036388">
    <property type="entry name" value="WH-like_DNA-bd_sf"/>
</dbReference>
<dbReference type="SUPFAM" id="SSF46785">
    <property type="entry name" value="Winged helix' DNA-binding domain"/>
    <property type="match status" value="1"/>
</dbReference>
<keyword evidence="4" id="KW-1185">Reference proteome</keyword>
<dbReference type="EMBL" id="FUHW01000020">
    <property type="protein sequence ID" value="SJM56459.1"/>
    <property type="molecule type" value="Genomic_DNA"/>
</dbReference>
<dbReference type="Gene3D" id="1.10.10.10">
    <property type="entry name" value="Winged helix-like DNA-binding domain superfamily/Winged helix DNA-binding domain"/>
    <property type="match status" value="1"/>
</dbReference>
<dbReference type="InterPro" id="IPR001845">
    <property type="entry name" value="HTH_ArsR_DNA-bd_dom"/>
</dbReference>
<reference evidence="3 4" key="1">
    <citation type="submission" date="2017-02" db="EMBL/GenBank/DDBJ databases">
        <authorList>
            <person name="Peterson S.W."/>
        </authorList>
    </citation>
    <scope>NUCLEOTIDE SEQUENCE [LARGE SCALE GENOMIC DNA]</scope>
    <source>
        <strain evidence="3 4">B Ar 00.02</strain>
    </source>
</reference>
<evidence type="ECO:0000313" key="4">
    <source>
        <dbReference type="Proteomes" id="UP000195913"/>
    </source>
</evidence>
<evidence type="ECO:0000259" key="2">
    <source>
        <dbReference type="PROSITE" id="PS50987"/>
    </source>
</evidence>
<feature type="domain" description="HTH arsR-type" evidence="2">
    <location>
        <begin position="1"/>
        <end position="89"/>
    </location>
</feature>
<dbReference type="InterPro" id="IPR013538">
    <property type="entry name" value="ASHA1/2-like_C"/>
</dbReference>
<comment type="similarity">
    <text evidence="1">Belongs to the AHA1 family.</text>
</comment>
<accession>A0A1R4FKQ0</accession>
<sequence>MDDIFKALGDASRRALLDALKEEDGQTLGHLAERLPQMTRFGVSSHLGILEAAGLLTTVKSGRRKLHYLNAVPLLELQQRWLSNYTRDAAAGLLAFGRHLEDAPMTAIHDNRPTTVYAIHIRAAAERVFEALTASGEPRPWLYGSTTESSWLPGTPYTQAADGYTLIGGEILEIDPPGHLRMTFDARWDEATTVEPAGIIDYLLEPVDDAGAVTLLTVTLFDLVGSSAAAAQRDTPEIYSSLKSWLETGQAL</sequence>
<dbReference type="Proteomes" id="UP000195913">
    <property type="component" value="Unassembled WGS sequence"/>
</dbReference>
<dbReference type="PRINTS" id="PR00778">
    <property type="entry name" value="HTHARSR"/>
</dbReference>
<dbReference type="InterPro" id="IPR011991">
    <property type="entry name" value="ArsR-like_HTH"/>
</dbReference>
<dbReference type="InterPro" id="IPR023393">
    <property type="entry name" value="START-like_dom_sf"/>
</dbReference>
<evidence type="ECO:0000313" key="3">
    <source>
        <dbReference type="EMBL" id="SJM56459.1"/>
    </source>
</evidence>
<dbReference type="PANTHER" id="PTHR38600">
    <property type="entry name" value="TRANSCRIPTIONAL REGULATORY PROTEIN"/>
    <property type="match status" value="1"/>
</dbReference>
<dbReference type="Pfam" id="PF12840">
    <property type="entry name" value="HTH_20"/>
    <property type="match status" value="1"/>
</dbReference>
<dbReference type="SMART" id="SM00418">
    <property type="entry name" value="HTH_ARSR"/>
    <property type="match status" value="1"/>
</dbReference>
<dbReference type="PANTHER" id="PTHR38600:SF1">
    <property type="entry name" value="TRANSCRIPTIONAL REGULATORY PROTEIN"/>
    <property type="match status" value="1"/>
</dbReference>